<evidence type="ECO:0000313" key="1">
    <source>
        <dbReference type="EMBL" id="ARQ95180.1"/>
    </source>
</evidence>
<dbReference type="Proteomes" id="UP000222741">
    <property type="component" value="Segment"/>
</dbReference>
<dbReference type="EMBL" id="KY888882">
    <property type="protein sequence ID" value="ARQ95180.1"/>
    <property type="molecule type" value="Genomic_DNA"/>
</dbReference>
<protein>
    <submittedName>
        <fullName evidence="1">Uncharacterized protein</fullName>
    </submittedName>
</protein>
<evidence type="ECO:0000313" key="2">
    <source>
        <dbReference type="Proteomes" id="UP000222741"/>
    </source>
</evidence>
<gene>
    <name evidence="1" type="ORF">FLAPJACK_269</name>
</gene>
<reference evidence="2" key="1">
    <citation type="submission" date="2017-04" db="EMBL/GenBank/DDBJ databases">
        <authorList>
            <person name="Abille Z."/>
            <person name="Afsharjavan R."/>
            <person name="Alms C.E."/>
            <person name="Anil A."/>
            <person name="Azuma E.A."/>
            <person name="Boateng D."/>
            <person name="Bowden K.V."/>
            <person name="Bui Q."/>
            <person name="Callaghan K.D."/>
            <person name="Canova P.N."/>
            <person name="Carter A.-G.V."/>
            <person name="Carty B."/>
            <person name="Choudhary A."/>
            <person name="Chugh K."/>
            <person name="Clark C.B."/>
            <person name="Clark J."/>
            <person name="Cortez R."/>
            <person name="Dalwadi R.M."/>
            <person name="Daou G."/>
            <person name="Das M."/>
            <person name="Dasari S."/>
            <person name="Davis E.H."/>
            <person name="Defreitas N."/>
            <person name="Demirji J."/>
            <person name="Endres C."/>
            <person name="Fakhar S."/>
            <person name="Feeley N."/>
            <person name="Flores D.C."/>
            <person name="Fowler A.R."/>
            <person name="George T."/>
            <person name="Greis H.L."/>
            <person name="Groleau D.L."/>
            <person name="Gulati J.K."/>
            <person name="Guzman W."/>
            <person name="Hallworth A.N."/>
            <person name="Hariri A."/>
            <person name="Haya V.N."/>
            <person name="Hoffman A.K."/>
            <person name="Horne B."/>
            <person name="Howard T."/>
            <person name="Iglesia A.J."/>
            <person name="Ijezie O.D."/>
            <person name="Incognito N.A."/>
            <person name="Inen J.A."/>
            <person name="Jaiswal A."/>
            <person name="Jezek R.A."/>
            <person name="Kawa A.C."/>
            <person name="Khan F."/>
            <person name="Khin A.C."/>
            <person name="Knapo J."/>
            <person name="Kong A.S."/>
            <person name="Le B.Q."/>
            <person name="Le Q.M."/>
            <person name="Le T.-H.M."/>
            <person name="Lee M."/>
            <person name="Lockwood J.L."/>
            <person name="Loto-Rojas G.S."/>
            <person name="Mantzavinos A."/>
            <person name="Martinez D.R."/>
            <person name="Meadows A.R."/>
            <person name="Mehr S."/>
            <person name="Mellon M.N."/>
            <person name="Memon S."/>
            <person name="Miller B."/>
            <person name="Min S."/>
            <person name="Mitchell L.M."/>
            <person name="Mohamed I.R."/>
            <person name="Mohammed F.O."/>
            <person name="More S."/>
            <person name="Muntaha S."/>
            <person name="Nadeem I."/>
            <person name="Ndjeumen-Njinguet A.S."/>
            <person name="Ng P."/>
            <person name="Ngu V.E."/>
            <person name="Nguyen B.N."/>
            <person name="OHern C.T."/>
            <person name="Oboh U.S."/>
            <person name="Pagano C.W."/>
            <person name="Panakal P.R."/>
            <person name="Park D.A."/>
            <person name="Parsana D."/>
            <person name="Patel P."/>
            <person name="Patel V.S."/>
            <person name="Patwardhan V.M."/>
            <person name="Pawar S.D."/>
            <person name="Payne V.R."/>
            <person name="Petricel I.M."/>
            <person name="Phillips C."/>
            <person name="Puglisi K.M."/>
            <person name="Ramaprasad G."/>
            <person name="Raza A.S."/>
            <person name="Rivera-Oven A.G."/>
            <person name="Robins E."/>
            <person name="Roeun D.C."/>
            <person name="Rostovtseva N."/>
            <person name="Sadat M."/>
            <person name="Seas A."/>
            <person name="So E.J."/>
            <person name="Sogbesan C."/>
            <person name="Strumsky L.A."/>
            <person name="Sun J.L."/>
            <person name="Sutherland H.J."/>
            <person name="Tchakounte I."/>
            <person name="Tewell J.R."/>
            <person name="Thapa D.J."/>
            <person name="Tkach Y."/>
            <person name="Tran C.D."/>
            <person name="Tran V."/>
            <person name="Vithayathil T."/>
            <person name="Vivekanandan A."/>
            <person name="Wang S.R."/>
            <person name="White E."/>
            <person name="Yang A.L."/>
            <person name="Ye D.T."/>
            <person name="Yirenkyi M."/>
            <person name="Zarb J.S."/>
            <person name="Zhang S."/>
            <person name="Zhou M.T."/>
            <person name="Cao A."/>
            <person name="Nguyen K.M."/>
            <person name="Patel K."/>
            <person name="Patel P."/>
            <person name="Pennington E."/>
            <person name="Sendze O."/>
            <person name="Zahangir S."/>
            <person name="Correa-Mendez M."/>
            <person name="Fabian M.F."/>
            <person name="Liu S."/>
            <person name="Jethmalani Y."/>
            <person name="Nunn R."/>
            <person name="Prakash A."/>
            <person name="Louise T."/>
            <person name="Russell D.A."/>
            <person name="Hatfull G.F."/>
            <person name="Erill I."/>
            <person name="Caruso S.M."/>
        </authorList>
    </citation>
    <scope>NUCLEOTIDE SEQUENCE [LARGE SCALE GENOMIC DNA]</scope>
</reference>
<sequence length="65" mass="7842">MKMTMLNRDVKAIENGMRKYNTNEQGLLEIVNGWVEDNKQDEGKPQYKQLLHFRDCIITYIEWHN</sequence>
<name>A0A1X9SGN2_9CAUD</name>
<accession>A0A1X9SGN2</accession>
<organism evidence="1 2">
    <name type="scientific">Bacillus phage Flapjack</name>
    <dbReference type="NCBI Taxonomy" id="1983465"/>
    <lineage>
        <taxon>Viruses</taxon>
        <taxon>Duplodnaviria</taxon>
        <taxon>Heunggongvirae</taxon>
        <taxon>Uroviricota</taxon>
        <taxon>Caudoviricetes</taxon>
        <taxon>Herelleviridae</taxon>
        <taxon>Bastillevirinae</taxon>
        <taxon>Bequatrovirus</taxon>
        <taxon>Bequatrovirus spock</taxon>
    </lineage>
</organism>
<proteinExistence type="predicted"/>